<feature type="compositionally biased region" description="Acidic residues" evidence="1">
    <location>
        <begin position="1135"/>
        <end position="1145"/>
    </location>
</feature>
<evidence type="ECO:0000256" key="1">
    <source>
        <dbReference type="SAM" id="MobiDB-lite"/>
    </source>
</evidence>
<feature type="region of interest" description="Disordered" evidence="1">
    <location>
        <begin position="1119"/>
        <end position="1303"/>
    </location>
</feature>
<accession>A0ABR3BU91</accession>
<reference evidence="2" key="2">
    <citation type="submission" date="2024-01" db="EMBL/GenBank/DDBJ databases">
        <title>Comparative genomics of Cryptococcus and Kwoniella reveals pathogenesis evolution and contrasting modes of karyotype evolution via chromosome fusion or intercentromeric recombination.</title>
        <authorList>
            <person name="Coelho M.A."/>
            <person name="David-Palma M."/>
            <person name="Shea T."/>
            <person name="Bowers K."/>
            <person name="Mcginley-Smith S."/>
            <person name="Mohammad A.W."/>
            <person name="Gnirke A."/>
            <person name="Yurkov A.M."/>
            <person name="Nowrousian M."/>
            <person name="Sun S."/>
            <person name="Cuomo C.A."/>
            <person name="Heitman J."/>
        </authorList>
    </citation>
    <scope>NUCLEOTIDE SEQUENCE</scope>
    <source>
        <strain evidence="2">IND107</strain>
    </source>
</reference>
<dbReference type="CDD" id="cd00067">
    <property type="entry name" value="GAL4"/>
    <property type="match status" value="1"/>
</dbReference>
<feature type="region of interest" description="Disordered" evidence="1">
    <location>
        <begin position="272"/>
        <end position="294"/>
    </location>
</feature>
<dbReference type="PANTHER" id="PTHR31573:SF1">
    <property type="entry name" value="DNA OXIDATIVE DEMETHYLASE ALKBH2"/>
    <property type="match status" value="1"/>
</dbReference>
<gene>
    <name evidence="2" type="ORF">I308_102411</name>
</gene>
<organism evidence="2 3">
    <name type="scientific">Cryptococcus tetragattii IND107</name>
    <dbReference type="NCBI Taxonomy" id="1296105"/>
    <lineage>
        <taxon>Eukaryota</taxon>
        <taxon>Fungi</taxon>
        <taxon>Dikarya</taxon>
        <taxon>Basidiomycota</taxon>
        <taxon>Agaricomycotina</taxon>
        <taxon>Tremellomycetes</taxon>
        <taxon>Tremellales</taxon>
        <taxon>Cryptococcaceae</taxon>
        <taxon>Cryptococcus</taxon>
        <taxon>Cryptococcus gattii species complex</taxon>
    </lineage>
</organism>
<dbReference type="InterPro" id="IPR032852">
    <property type="entry name" value="ALKBH2"/>
</dbReference>
<proteinExistence type="predicted"/>
<evidence type="ECO:0000313" key="2">
    <source>
        <dbReference type="EMBL" id="KAL0250238.1"/>
    </source>
</evidence>
<feature type="compositionally biased region" description="Low complexity" evidence="1">
    <location>
        <begin position="1276"/>
        <end position="1287"/>
    </location>
</feature>
<feature type="compositionally biased region" description="Polar residues" evidence="1">
    <location>
        <begin position="1124"/>
        <end position="1134"/>
    </location>
</feature>
<keyword evidence="3" id="KW-1185">Reference proteome</keyword>
<comment type="caution">
    <text evidence="2">The sequence shown here is derived from an EMBL/GenBank/DDBJ whole genome shotgun (WGS) entry which is preliminary data.</text>
</comment>
<feature type="compositionally biased region" description="Low complexity" evidence="1">
    <location>
        <begin position="495"/>
        <end position="506"/>
    </location>
</feature>
<evidence type="ECO:0000313" key="3">
    <source>
        <dbReference type="Proteomes" id="UP000054399"/>
    </source>
</evidence>
<dbReference type="GeneID" id="91989268"/>
<feature type="region of interest" description="Disordered" evidence="1">
    <location>
        <begin position="1"/>
        <end position="21"/>
    </location>
</feature>
<feature type="compositionally biased region" description="Low complexity" evidence="1">
    <location>
        <begin position="1146"/>
        <end position="1157"/>
    </location>
</feature>
<feature type="region of interest" description="Disordered" evidence="1">
    <location>
        <begin position="478"/>
        <end position="520"/>
    </location>
</feature>
<sequence>MEESPLAANNGPEALHQPQPLIDPPAAIQQQSTVTTLQVALENPNPIPNVFAGVDPVVNSQPQISHGTKAVEEGIAADNLTSRNGAAIETIADSSKAGETMIHQGGIPPYPAPSHVIYPEENVPNPFGADMRPQPVFDNLPPHSLFRPAVLPADVDLRLDQNSIWMTVDEQTSRAVYWITPTCLCCKHPAFAQHCDRGWPACARCTSRGINCLPGKQWGNLRAKSRRRNTASFVPAPRATTSRSVRLSNAAKLAIEAAESASAAASTEVAKSTMPKSISRPQATSTLDTGMANGKKENCTKSYESATLPLAVPSEIPPPVVSSSTFTALPPAVVPLPNPNKRPHTTFASPSSKNEVPVKRSRQKVSVPKPVAVPSPDDELYFVRLKANGLKPALLSSTYGACPVWAKTRRGLQAALEYFRELRRTSGASVDISGGGVARGVLLEGSVEAQGVFWGEGERIGTIITSIGYPRRQKPITAQEDEVASVPPEPSSMLSATASTSFAESSKPGKRESESSHDELPEVKALLKAQRARTPVALAVAQDLDSVPFRVTEPFMVLGWFWVVESWLEPVLTSLELFKPIQKAPSGPPEKVAWKFRFEYCNGSQPPPWWSTPSQQSVQQGETSISTTETLESQLPVGSSWDFIGPSNTNEADTVRSPVVVDEPNDHVGIYRSEEDKKYTHQCENCRKISHKVYADGDICLNESCSWFFGDASDASNRIGPIRNEPGPLQDIPHILPEQLNLVLVPPEPSIHMLKAGRENAGREYWTGFVCSKCKLAQERDDWSGWRCKLCDHFVIKSGFHSHISLRPFRPICTGPRQEDGFAIWPKPARRSWSLYEDNAKVIRHQVDASLGPGTEVHHVLGSERQADLTGKLFMELQKLGSMASVAGDVYLPKRYPALPDEEVRRPAESFLSPFYTFLAGNDAPPLPGFPTGPIVRWKACPKTFLDVMHIINFQAGRMFPGRPQFSNLTMAAYPPQFLTSQHPPITVPPNSYIAIMFLGSDCIVRFRPANTRTKPGDITVQHGDLIGVQAGNEPTDLSLKTGSFGIICIARHGGIHAESQNQTQVKPESPLESGPVPAQIIEKPALLPEAPLTNWYIGGLPLDPSQPTIVLPPFRAVRPKPVWTSNGDTTSGEGDQENSQENNEEQAANQTIIILTTPPPTPRLREPRGLSPLAGYGESTASLRRSLAVPSPPPVAAKRGGKATRGRAGTGSSVPDDRRSSTPMRGGKRASIGKRKTKAEPEASDAEAEGEVSNSGEPKEEDGEGGGKRRKNINGRRSLGTPTTTRGRGGGRGRGGRKSAVV</sequence>
<dbReference type="Proteomes" id="UP000054399">
    <property type="component" value="Unassembled WGS sequence"/>
</dbReference>
<dbReference type="PANTHER" id="PTHR31573">
    <property type="entry name" value="ALPHA-KETOGLUTARATE-DEPENDENT DIOXYGENASE ALKB HOMOLOG 2"/>
    <property type="match status" value="1"/>
</dbReference>
<dbReference type="EMBL" id="ATAM02000004">
    <property type="protein sequence ID" value="KAL0250238.1"/>
    <property type="molecule type" value="Genomic_DNA"/>
</dbReference>
<name>A0ABR3BU91_9TREE</name>
<feature type="compositionally biased region" description="Basic residues" evidence="1">
    <location>
        <begin position="1227"/>
        <end position="1238"/>
    </location>
</feature>
<feature type="compositionally biased region" description="Polar residues" evidence="1">
    <location>
        <begin position="274"/>
        <end position="288"/>
    </location>
</feature>
<dbReference type="RefSeq" id="XP_066614425.1">
    <property type="nucleotide sequence ID" value="XM_066756956.1"/>
</dbReference>
<feature type="compositionally biased region" description="Basic residues" evidence="1">
    <location>
        <begin position="1290"/>
        <end position="1303"/>
    </location>
</feature>
<protein>
    <recommendedName>
        <fullName evidence="4">Zn(2)-C6 fungal-type domain-containing protein</fullName>
    </recommendedName>
</protein>
<feature type="region of interest" description="Disordered" evidence="1">
    <location>
        <begin position="334"/>
        <end position="370"/>
    </location>
</feature>
<dbReference type="InterPro" id="IPR001138">
    <property type="entry name" value="Zn2Cys6_DnaBD"/>
</dbReference>
<reference evidence="2" key="1">
    <citation type="submission" date="2015-01" db="EMBL/GenBank/DDBJ databases">
        <authorList>
            <consortium name="The Broad Institute Genomics Platform"/>
            <person name="Cuomo C."/>
            <person name="Litvintseva A."/>
            <person name="Chen Y."/>
            <person name="Heitman J."/>
            <person name="Sun S."/>
            <person name="Springer D."/>
            <person name="Dromer F."/>
            <person name="Young S."/>
            <person name="Zeng Q."/>
            <person name="Gargeya S."/>
            <person name="Abouelleil A."/>
            <person name="Alvarado L."/>
            <person name="Chapman S.B."/>
            <person name="Gainer-Dewar J."/>
            <person name="Goldberg J."/>
            <person name="Griggs A."/>
            <person name="Gujja S."/>
            <person name="Hansen M."/>
            <person name="Howarth C."/>
            <person name="Imamovic A."/>
            <person name="Larimer J."/>
            <person name="Murphy C."/>
            <person name="Naylor J."/>
            <person name="Pearson M."/>
            <person name="Priest M."/>
            <person name="Roberts A."/>
            <person name="Saif S."/>
            <person name="Shea T."/>
            <person name="Sykes S."/>
            <person name="Wortman J."/>
            <person name="Nusbaum C."/>
            <person name="Birren B."/>
        </authorList>
    </citation>
    <scope>NUCLEOTIDE SEQUENCE</scope>
    <source>
        <strain evidence="2">IND107</strain>
    </source>
</reference>
<feature type="compositionally biased region" description="Basic and acidic residues" evidence="1">
    <location>
        <begin position="507"/>
        <end position="520"/>
    </location>
</feature>
<evidence type="ECO:0008006" key="4">
    <source>
        <dbReference type="Google" id="ProtNLM"/>
    </source>
</evidence>